<evidence type="ECO:0000313" key="4">
    <source>
        <dbReference type="Proteomes" id="UP000244932"/>
    </source>
</evidence>
<reference evidence="3 4" key="1">
    <citation type="submission" date="2018-03" db="EMBL/GenBank/DDBJ databases">
        <authorList>
            <person name="Keele B.F."/>
        </authorList>
    </citation>
    <scope>NUCLEOTIDE SEQUENCE [LARGE SCALE GENOMIC DNA]</scope>
    <source>
        <strain evidence="3 4">CeCT 8812</strain>
    </source>
</reference>
<dbReference type="Proteomes" id="UP000244932">
    <property type="component" value="Unassembled WGS sequence"/>
</dbReference>
<protein>
    <recommendedName>
        <fullName evidence="5">Type II secretion system protein GspC N-terminal domain-containing protein</fullName>
    </recommendedName>
</protein>
<feature type="compositionally biased region" description="Pro residues" evidence="1">
    <location>
        <begin position="89"/>
        <end position="100"/>
    </location>
</feature>
<sequence length="265" mass="27423">MKQLVSIGIALGLALGAQTASAELRAEFEGAPETYLRDVTLPIAPGIQLVEVPLIVGTGVQVAQDEGPDTSLIPPPRPGQVTLSDGTEPPAPRVPAPAPPEGEGNLAVVASSDGAILRPRPRPTDEIARILEGVRAGATPVVAADAIELSVVTADTVIPRPRPARLSRPPEPQPTAADVASDATDTPNAVSAQATGVSTNMALDRISLIGVFGTDTARRALLRMPDGSRIRVAAGSRVSGWSVVAVDPRSLRMIRDGEVRLLELP</sequence>
<keyword evidence="2" id="KW-0732">Signal</keyword>
<evidence type="ECO:0000256" key="2">
    <source>
        <dbReference type="SAM" id="SignalP"/>
    </source>
</evidence>
<name>A0A2R8A8T0_9RHOB</name>
<gene>
    <name evidence="3" type="ORF">POI8812_00939</name>
</gene>
<dbReference type="RefSeq" id="WP_108781322.1">
    <property type="nucleotide sequence ID" value="NZ_OMKW01000001.1"/>
</dbReference>
<organism evidence="3 4">
    <name type="scientific">Pontivivens insulae</name>
    <dbReference type="NCBI Taxonomy" id="1639689"/>
    <lineage>
        <taxon>Bacteria</taxon>
        <taxon>Pseudomonadati</taxon>
        <taxon>Pseudomonadota</taxon>
        <taxon>Alphaproteobacteria</taxon>
        <taxon>Rhodobacterales</taxon>
        <taxon>Paracoccaceae</taxon>
        <taxon>Pontivivens</taxon>
    </lineage>
</organism>
<evidence type="ECO:0000313" key="3">
    <source>
        <dbReference type="EMBL" id="SPF28637.1"/>
    </source>
</evidence>
<dbReference type="AlphaFoldDB" id="A0A2R8A8T0"/>
<feature type="compositionally biased region" description="Low complexity" evidence="1">
    <location>
        <begin position="175"/>
        <end position="186"/>
    </location>
</feature>
<dbReference type="OrthoDB" id="7860232at2"/>
<keyword evidence="4" id="KW-1185">Reference proteome</keyword>
<feature type="signal peptide" evidence="2">
    <location>
        <begin position="1"/>
        <end position="22"/>
    </location>
</feature>
<evidence type="ECO:0000256" key="1">
    <source>
        <dbReference type="SAM" id="MobiDB-lite"/>
    </source>
</evidence>
<proteinExistence type="predicted"/>
<feature type="region of interest" description="Disordered" evidence="1">
    <location>
        <begin position="63"/>
        <end position="100"/>
    </location>
</feature>
<dbReference type="EMBL" id="OMKW01000001">
    <property type="protein sequence ID" value="SPF28637.1"/>
    <property type="molecule type" value="Genomic_DNA"/>
</dbReference>
<evidence type="ECO:0008006" key="5">
    <source>
        <dbReference type="Google" id="ProtNLM"/>
    </source>
</evidence>
<accession>A0A2R8A8T0</accession>
<feature type="chain" id="PRO_5015331629" description="Type II secretion system protein GspC N-terminal domain-containing protein" evidence="2">
    <location>
        <begin position="23"/>
        <end position="265"/>
    </location>
</feature>
<feature type="region of interest" description="Disordered" evidence="1">
    <location>
        <begin position="160"/>
        <end position="187"/>
    </location>
</feature>